<reference evidence="1 2" key="1">
    <citation type="journal article" date="2018" name="Sci. Data">
        <title>The draft genome sequence of cork oak.</title>
        <authorList>
            <person name="Ramos A.M."/>
            <person name="Usie A."/>
            <person name="Barbosa P."/>
            <person name="Barros P.M."/>
            <person name="Capote T."/>
            <person name="Chaves I."/>
            <person name="Simoes F."/>
            <person name="Abreu I."/>
            <person name="Carrasquinho I."/>
            <person name="Faro C."/>
            <person name="Guimaraes J.B."/>
            <person name="Mendonca D."/>
            <person name="Nobrega F."/>
            <person name="Rodrigues L."/>
            <person name="Saibo N.J.M."/>
            <person name="Varela M.C."/>
            <person name="Egas C."/>
            <person name="Matos J."/>
            <person name="Miguel C.M."/>
            <person name="Oliveira M.M."/>
            <person name="Ricardo C.P."/>
            <person name="Goncalves S."/>
        </authorList>
    </citation>
    <scope>NUCLEOTIDE SEQUENCE [LARGE SCALE GENOMIC DNA]</scope>
    <source>
        <strain evidence="2">cv. HL8</strain>
    </source>
</reference>
<organism evidence="1 2">
    <name type="scientific">Quercus suber</name>
    <name type="common">Cork oak</name>
    <dbReference type="NCBI Taxonomy" id="58331"/>
    <lineage>
        <taxon>Eukaryota</taxon>
        <taxon>Viridiplantae</taxon>
        <taxon>Streptophyta</taxon>
        <taxon>Embryophyta</taxon>
        <taxon>Tracheophyta</taxon>
        <taxon>Spermatophyta</taxon>
        <taxon>Magnoliopsida</taxon>
        <taxon>eudicotyledons</taxon>
        <taxon>Gunneridae</taxon>
        <taxon>Pentapetalae</taxon>
        <taxon>rosids</taxon>
        <taxon>fabids</taxon>
        <taxon>Fagales</taxon>
        <taxon>Fagaceae</taxon>
        <taxon>Quercus</taxon>
    </lineage>
</organism>
<evidence type="ECO:0000313" key="2">
    <source>
        <dbReference type="Proteomes" id="UP000237347"/>
    </source>
</evidence>
<accession>A0AAW0L2Y4</accession>
<gene>
    <name evidence="1" type="ORF">CFP56_008570</name>
</gene>
<keyword evidence="2" id="KW-1185">Reference proteome</keyword>
<dbReference type="AlphaFoldDB" id="A0AAW0L2Y4"/>
<evidence type="ECO:0000313" key="1">
    <source>
        <dbReference type="EMBL" id="KAK7845987.1"/>
    </source>
</evidence>
<dbReference type="Proteomes" id="UP000237347">
    <property type="component" value="Unassembled WGS sequence"/>
</dbReference>
<proteinExistence type="predicted"/>
<name>A0AAW0L2Y4_QUESU</name>
<protein>
    <submittedName>
        <fullName evidence="1">Uncharacterized protein</fullName>
    </submittedName>
</protein>
<sequence>MKHAFYRLNQPQAASSVPSHPFTGTIVWLVNFITEFQNTDLLKKEDAERFFYVERLKECLLMLRPGLITAHREIGSGARKNKRPFREWYCKVKDLVYEVEDLFEDIELEIKAESSESPLLSNELFEELLEDDGGMEYRIE</sequence>
<dbReference type="EMBL" id="PKMF04000162">
    <property type="protein sequence ID" value="KAK7845987.1"/>
    <property type="molecule type" value="Genomic_DNA"/>
</dbReference>
<comment type="caution">
    <text evidence="1">The sequence shown here is derived from an EMBL/GenBank/DDBJ whole genome shotgun (WGS) entry which is preliminary data.</text>
</comment>